<dbReference type="Gene3D" id="3.30.1520.10">
    <property type="entry name" value="Phox-like domain"/>
    <property type="match status" value="1"/>
</dbReference>
<comment type="caution">
    <text evidence="7">The sequence shown here is derived from an EMBL/GenBank/DDBJ whole genome shotgun (WGS) entry which is preliminary data.</text>
</comment>
<dbReference type="SMART" id="SM00313">
    <property type="entry name" value="PXA"/>
    <property type="match status" value="1"/>
</dbReference>
<dbReference type="SUPFAM" id="SSF48097">
    <property type="entry name" value="Regulator of G-protein signaling, RGS"/>
    <property type="match status" value="1"/>
</dbReference>
<evidence type="ECO:0000313" key="7">
    <source>
        <dbReference type="EMBL" id="PAA72136.1"/>
    </source>
</evidence>
<dbReference type="PANTHER" id="PTHR22775:SF3">
    <property type="entry name" value="SORTING NEXIN-13"/>
    <property type="match status" value="1"/>
</dbReference>
<dbReference type="Pfam" id="PF00787">
    <property type="entry name" value="PX"/>
    <property type="match status" value="1"/>
</dbReference>
<dbReference type="STRING" id="282301.A0A267FEF9"/>
<dbReference type="SMART" id="SM00312">
    <property type="entry name" value="PX"/>
    <property type="match status" value="1"/>
</dbReference>
<protein>
    <recommendedName>
        <fullName evidence="9">PX domain-containing protein</fullName>
    </recommendedName>
</protein>
<feature type="domain" description="PXA" evidence="6">
    <location>
        <begin position="97"/>
        <end position="273"/>
    </location>
</feature>
<keyword evidence="8" id="KW-1185">Reference proteome</keyword>
<dbReference type="AlphaFoldDB" id="A0A267FEF9"/>
<dbReference type="InterPro" id="IPR003114">
    <property type="entry name" value="Phox_assoc"/>
</dbReference>
<evidence type="ECO:0000256" key="1">
    <source>
        <dbReference type="ARBA" id="ARBA00010883"/>
    </source>
</evidence>
<feature type="compositionally biased region" description="Low complexity" evidence="2">
    <location>
        <begin position="609"/>
        <end position="618"/>
    </location>
</feature>
<evidence type="ECO:0000256" key="3">
    <source>
        <dbReference type="SAM" id="Phobius"/>
    </source>
</evidence>
<feature type="non-terminal residue" evidence="7">
    <location>
        <position position="1"/>
    </location>
</feature>
<dbReference type="GO" id="GO:0035091">
    <property type="term" value="F:phosphatidylinositol binding"/>
    <property type="evidence" value="ECO:0007669"/>
    <property type="project" value="InterPro"/>
</dbReference>
<evidence type="ECO:0000256" key="2">
    <source>
        <dbReference type="SAM" id="MobiDB-lite"/>
    </source>
</evidence>
<accession>A0A267FEF9</accession>
<dbReference type="EMBL" id="NIVC01001111">
    <property type="protein sequence ID" value="PAA72136.1"/>
    <property type="molecule type" value="Genomic_DNA"/>
</dbReference>
<dbReference type="Proteomes" id="UP000215902">
    <property type="component" value="Unassembled WGS sequence"/>
</dbReference>
<evidence type="ECO:0008006" key="9">
    <source>
        <dbReference type="Google" id="ProtNLM"/>
    </source>
</evidence>
<feature type="compositionally biased region" description="Polar residues" evidence="2">
    <location>
        <begin position="598"/>
        <end position="608"/>
    </location>
</feature>
<feature type="region of interest" description="Disordered" evidence="2">
    <location>
        <begin position="590"/>
        <end position="625"/>
    </location>
</feature>
<feature type="domain" description="RGS" evidence="4">
    <location>
        <begin position="319"/>
        <end position="453"/>
    </location>
</feature>
<dbReference type="OrthoDB" id="5957963at2759"/>
<feature type="transmembrane region" description="Helical" evidence="3">
    <location>
        <begin position="18"/>
        <end position="39"/>
    </location>
</feature>
<evidence type="ECO:0000313" key="8">
    <source>
        <dbReference type="Proteomes" id="UP000215902"/>
    </source>
</evidence>
<dbReference type="InterPro" id="IPR044926">
    <property type="entry name" value="RGS_subdomain_2"/>
</dbReference>
<dbReference type="Pfam" id="PF08628">
    <property type="entry name" value="Nexin_C"/>
    <property type="match status" value="1"/>
</dbReference>
<dbReference type="InterPro" id="IPR001683">
    <property type="entry name" value="PX_dom"/>
</dbReference>
<evidence type="ECO:0000259" key="5">
    <source>
        <dbReference type="PROSITE" id="PS50195"/>
    </source>
</evidence>
<feature type="region of interest" description="Disordered" evidence="2">
    <location>
        <begin position="508"/>
        <end position="535"/>
    </location>
</feature>
<dbReference type="InterPro" id="IPR036871">
    <property type="entry name" value="PX_dom_sf"/>
</dbReference>
<feature type="region of interest" description="Disordered" evidence="2">
    <location>
        <begin position="782"/>
        <end position="805"/>
    </location>
</feature>
<dbReference type="PROSITE" id="PS50195">
    <property type="entry name" value="PX"/>
    <property type="match status" value="1"/>
</dbReference>
<feature type="domain" description="PX" evidence="5">
    <location>
        <begin position="628"/>
        <end position="744"/>
    </location>
</feature>
<reference evidence="7 8" key="1">
    <citation type="submission" date="2017-06" db="EMBL/GenBank/DDBJ databases">
        <title>A platform for efficient transgenesis in Macrostomum lignano, a flatworm model organism for stem cell research.</title>
        <authorList>
            <person name="Berezikov E."/>
        </authorList>
    </citation>
    <scope>NUCLEOTIDE SEQUENCE [LARGE SCALE GENOMIC DNA]</scope>
    <source>
        <strain evidence="7">DV1</strain>
        <tissue evidence="7">Whole organism</tissue>
    </source>
</reference>
<dbReference type="PROSITE" id="PS50132">
    <property type="entry name" value="RGS"/>
    <property type="match status" value="1"/>
</dbReference>
<dbReference type="InterPro" id="IPR013937">
    <property type="entry name" value="Sorting_nexin_C"/>
</dbReference>
<evidence type="ECO:0000259" key="4">
    <source>
        <dbReference type="PROSITE" id="PS50132"/>
    </source>
</evidence>
<sequence length="1008" mass="112257">LKIQTSSYQKLEHRMFSILLYLLLYVSSFLIGLAVIWYLTDKTNWIRYEENSSESSESVSRSAEPHCTVCGNSNCYRPRSASTSSFPPYLNINFTVDEPVSDALFEFFELVIDRYILCWYKEISSREDFVNDVRLHLKYAVSALLHRCSRCDIGQFVEDQVIPGAVAHYQVCNDVLRRGNLGSTSNFESLMLRNMRGHLHVAMKDRTAEYDYVKGLVSKVLPHLLHPTAKGSKSLEMLLTEILTVAVLMPALDSLANPHTVNRLILEALDDFPLPQPSGQPVARVPVLHRYTEMAMAASKAEWQQQQQQPQQGLQPPSNIGSVYEHHGLRQAFIDFMKLCDSLELMIFYGDLEMINKDLVAAEIRDNTCQRIYSDIERIYESLLHHNKDIIAALQLPDEFMNCLRNVVKDGASSVPNLRTSSAWFIAHERVCNFLETHYLPAFANSDCYMKLVVLEESGSRDSGQGSAKAKHSNPMATAAAAASTLSWWWERTKAAATATAEAAAKSALSDDEGSAGSLAPPQRQGRSRFFRQQQSAIVDGQAVRTAQHPSSLPPLLPAEEALEDSTLGGAAMLPSNDPATIASEYPEAASLADQLTRPPSSVLSASSRQRQQQQQQRRQSDMANWRVTVTGLGENSADDGQLSSGVMKYVIHVSCPAENGGDSWKVYRKYSEFYVLEEKLREFHGAALGDLPLQSKRLIGSSSREFLAGKRAELESFLRALLAKPLLRQSQLLRLFLSDQLQEFETSLLPDLSLNRLTSKFQRRGFFLAKDFLPGLLASTQAPTPEPLAPRGGTSGGGGGGGGGVESLKQSRLHNYLFWNNAALSPDQSPSLTAPCPVSVPRVFGIYDLALFLLERVVFASVGGGSEDIPWWRRWLCHLLVGLRPLARPLIDRLIRDFINAKVLELTRDYRAVPIVQLFRDLIFFPERRVAPGDGDKQKRRADALAALKTACSSVYVSQALGADSAEATLSRLHDLLQYPRVNKQLLFTLVDPLLLRLFPELHQEAA</sequence>
<feature type="compositionally biased region" description="Gly residues" evidence="2">
    <location>
        <begin position="794"/>
        <end position="805"/>
    </location>
</feature>
<evidence type="ECO:0000259" key="6">
    <source>
        <dbReference type="PROSITE" id="PS51207"/>
    </source>
</evidence>
<proteinExistence type="inferred from homology"/>
<dbReference type="InterPro" id="IPR036305">
    <property type="entry name" value="RGS_sf"/>
</dbReference>
<keyword evidence="3" id="KW-0812">Transmembrane</keyword>
<keyword evidence="3" id="KW-0472">Membrane</keyword>
<dbReference type="InterPro" id="IPR016137">
    <property type="entry name" value="RGS"/>
</dbReference>
<dbReference type="Gene3D" id="1.10.167.10">
    <property type="entry name" value="Regulator of G-protein Signalling 4, domain 2"/>
    <property type="match status" value="1"/>
</dbReference>
<name>A0A267FEF9_9PLAT</name>
<gene>
    <name evidence="7" type="ORF">BOX15_Mlig000201g2</name>
</gene>
<dbReference type="Pfam" id="PF02194">
    <property type="entry name" value="PXA"/>
    <property type="match status" value="1"/>
</dbReference>
<keyword evidence="3" id="KW-1133">Transmembrane helix</keyword>
<comment type="similarity">
    <text evidence="1">Belongs to the sorting nexin family.</text>
</comment>
<dbReference type="PANTHER" id="PTHR22775">
    <property type="entry name" value="SORTING NEXIN"/>
    <property type="match status" value="1"/>
</dbReference>
<dbReference type="SUPFAM" id="SSF64268">
    <property type="entry name" value="PX domain"/>
    <property type="match status" value="1"/>
</dbReference>
<dbReference type="PROSITE" id="PS51207">
    <property type="entry name" value="PXA"/>
    <property type="match status" value="1"/>
</dbReference>
<organism evidence="7 8">
    <name type="scientific">Macrostomum lignano</name>
    <dbReference type="NCBI Taxonomy" id="282301"/>
    <lineage>
        <taxon>Eukaryota</taxon>
        <taxon>Metazoa</taxon>
        <taxon>Spiralia</taxon>
        <taxon>Lophotrochozoa</taxon>
        <taxon>Platyhelminthes</taxon>
        <taxon>Rhabditophora</taxon>
        <taxon>Macrostomorpha</taxon>
        <taxon>Macrostomida</taxon>
        <taxon>Macrostomidae</taxon>
        <taxon>Macrostomum</taxon>
    </lineage>
</organism>